<feature type="domain" description="Mon2/Sec7/BIG1-like HDS" evidence="2">
    <location>
        <begin position="712"/>
        <end position="772"/>
    </location>
</feature>
<evidence type="ECO:0000256" key="1">
    <source>
        <dbReference type="SAM" id="MobiDB-lite"/>
    </source>
</evidence>
<dbReference type="OrthoDB" id="10002886at2759"/>
<dbReference type="EMBL" id="OC915169">
    <property type="protein sequence ID" value="CAD7639037.1"/>
    <property type="molecule type" value="Genomic_DNA"/>
</dbReference>
<evidence type="ECO:0000259" key="2">
    <source>
        <dbReference type="Pfam" id="PF09324"/>
    </source>
</evidence>
<evidence type="ECO:0000313" key="4">
    <source>
        <dbReference type="Proteomes" id="UP000728032"/>
    </source>
</evidence>
<reference evidence="3" key="1">
    <citation type="submission" date="2020-11" db="EMBL/GenBank/DDBJ databases">
        <authorList>
            <person name="Tran Van P."/>
        </authorList>
    </citation>
    <scope>NUCLEOTIDE SEQUENCE</scope>
</reference>
<sequence length="1557" mass="174691">MDRDLNHELTGADTTVQKRTFQKTHLKNFKLESYKSKLKEILCSKSTDSDGVDDTPRSEPESGVVAGDDNVVTGEEITESNECQPKAEGLPQTESVSTNYEEAEEYQKTSSNTSCCTEGPEPEECVATDQIFGGDRRESTAANGSHYVNVERNNARRFVGSLKHFLPQLLSLRTSVEADHALQVFSSDYCTDLCEQQKLTASTNTNGTGITTDNERTQDNSYNQMPLIINSDGIYLATYSQEFIDEIHSTGILVYISGYWLAELYQTVLADNLLENAGYRYGEHQNVALINILTGLPTNTYTSVVDMDGLDSCEPGAQRLSDYRRLEKTVTTRVDPEMDAEHRAAAHKLVRRLLTAFWDTILGCLGTVFRSDPGINSELSALLGNDTKAMVARKSMITSSLDGLQMAAKLCIELGIQSRCDTVFELLAFSVMDSRADPLSDCSTNKRKSGHKKRSVIEVIKNRLPFSLHTSHVLSLQVLLSCGLEMGSHCPACWPYLFRCCQFITELEHNYFHSRHSSLLSSTRTSLSSLIKSSAAKQCDPYVTAGADTTSMPGLNEFEELNTETCIRELIQETTSQTNDCVLKDRQLERVLDILSHLVDLLFEDAANQLNLRSLQGFLQELCLCSREQLSNRSKSEPNGGHTFSGKSLLLFRLSDVILRTARSGRPVLHFMSCWSPVGAHLTEAAAHWDPLVAKKSVSTLHDIINVFLGAHPELPHFHFNEALFKPFENLLVLEMCDTDVQELVVSSICEFVEGATEDIRSGWRSLFGALRGVRLPSGRGSVHGSMGCDAKELEAERVRQLRVILDIFEAFLRTDNLQVFANAAIDCALCLIRLIKTQQSMPIGAHLDESNGTESAPDLCLISLKYLHQFSSMLRSMYRMPACPLFSAHKLRHTTRVIDTSHLIDTGAVGDRELPIVITLEQMDRPNKILHIWFLLIDEFLQSVQKCDQKHCTTAIEMVFQWLNDLIEIPEYLEAGHTCPPPRPGSLSTLRHLYGLTADLIVNNIRQLNNESNGCDLSDNPIVGIDLMLRQSLLVYIETLNGEYPEPIAKLSCACIRHILLSVVNQFNDNLWQITIDCLAIGHRMTLHSLQTLVNVFQKTSNHFLDDLDQIQVICKRNVNRNHEDSNHLCRLAHQIFLLEAQRGTGSVSGGGVDTWKGVFDGANNSVVGENRSFIFVINSGDNPQTVSFRVLVVQLTAHWLLLQTLSVLLLKGIRPLMPNLEVLADSWDESCKPSVRSMSANHCKDLLSLLGHTYRIAFKFDSKPSLKFLIQKMSRSDVPSNLYQFSSLVWSVHFCVCLFLSSCDTADGHEFSDRLRKSSSDLCQTYTQRVKSIVEKNRKNEPTIDNISRQSLHFLRASNEELLNIITTYNIKRSSAAQVSDTKISNNVETIETNNDEMNVNYHYLDSMSKGLSDTQCEDVFEDDIQVYGLVTERRKELMMAEYKKYKTQHSPLPPPTPTGADHKSISESSGDPNDKERERFVLMDTEAFTGLWSEVISSALDLHLGLSVIGFKRLVPELLPSIQELVVNCDDNRLRSRISQWITRMAEIFVDKNE</sequence>
<gene>
    <name evidence="3" type="ORF">ONB1V03_LOCUS1736</name>
</gene>
<dbReference type="Proteomes" id="UP000728032">
    <property type="component" value="Unassembled WGS sequence"/>
</dbReference>
<feature type="region of interest" description="Disordered" evidence="1">
    <location>
        <begin position="45"/>
        <end position="102"/>
    </location>
</feature>
<dbReference type="Pfam" id="PF09324">
    <property type="entry name" value="Sec7-like_HDS"/>
    <property type="match status" value="1"/>
</dbReference>
<dbReference type="EMBL" id="CAJPVJ010000344">
    <property type="protein sequence ID" value="CAG2162136.1"/>
    <property type="molecule type" value="Genomic_DNA"/>
</dbReference>
<dbReference type="InterPro" id="IPR015403">
    <property type="entry name" value="Mon2/Sec7/BIG1-like_HDS"/>
</dbReference>
<name>A0A7R9LC98_9ACAR</name>
<evidence type="ECO:0000313" key="3">
    <source>
        <dbReference type="EMBL" id="CAD7639037.1"/>
    </source>
</evidence>
<keyword evidence="4" id="KW-1185">Reference proteome</keyword>
<protein>
    <recommendedName>
        <fullName evidence="2">Mon2/Sec7/BIG1-like HDS domain-containing protein</fullName>
    </recommendedName>
</protein>
<accession>A0A7R9LC98</accession>
<proteinExistence type="predicted"/>
<organism evidence="3">
    <name type="scientific">Oppiella nova</name>
    <dbReference type="NCBI Taxonomy" id="334625"/>
    <lineage>
        <taxon>Eukaryota</taxon>
        <taxon>Metazoa</taxon>
        <taxon>Ecdysozoa</taxon>
        <taxon>Arthropoda</taxon>
        <taxon>Chelicerata</taxon>
        <taxon>Arachnida</taxon>
        <taxon>Acari</taxon>
        <taxon>Acariformes</taxon>
        <taxon>Sarcoptiformes</taxon>
        <taxon>Oribatida</taxon>
        <taxon>Brachypylina</taxon>
        <taxon>Oppioidea</taxon>
        <taxon>Oppiidae</taxon>
        <taxon>Oppiella</taxon>
    </lineage>
</organism>
<feature type="region of interest" description="Disordered" evidence="1">
    <location>
        <begin position="1448"/>
        <end position="1479"/>
    </location>
</feature>